<feature type="domain" description="PPIase cyclophilin-type" evidence="8">
    <location>
        <begin position="43"/>
        <end position="179"/>
    </location>
</feature>
<name>A0A1M5T3V9_9BACT</name>
<dbReference type="PANTHER" id="PTHR45625:SF4">
    <property type="entry name" value="PEPTIDYLPROLYL ISOMERASE DOMAIN AND WD REPEAT-CONTAINING PROTEIN 1"/>
    <property type="match status" value="1"/>
</dbReference>
<dbReference type="Pfam" id="PF00160">
    <property type="entry name" value="Pro_isomerase"/>
    <property type="match status" value="1"/>
</dbReference>
<evidence type="ECO:0000256" key="1">
    <source>
        <dbReference type="ARBA" id="ARBA00000971"/>
    </source>
</evidence>
<dbReference type="Gene3D" id="3.10.50.40">
    <property type="match status" value="1"/>
</dbReference>
<gene>
    <name evidence="9" type="ORF">SAMN02745124_00587</name>
</gene>
<dbReference type="InterPro" id="IPR001179">
    <property type="entry name" value="PPIase_FKBP_dom"/>
</dbReference>
<dbReference type="SUPFAM" id="SSF54534">
    <property type="entry name" value="FKBP-like"/>
    <property type="match status" value="1"/>
</dbReference>
<dbReference type="FunFam" id="3.10.50.40:FF:000006">
    <property type="entry name" value="Peptidyl-prolyl cis-trans isomerase"/>
    <property type="match status" value="1"/>
</dbReference>
<proteinExistence type="inferred from homology"/>
<dbReference type="GO" id="GO:0006457">
    <property type="term" value="P:protein folding"/>
    <property type="evidence" value="ECO:0007669"/>
    <property type="project" value="InterPro"/>
</dbReference>
<dbReference type="GO" id="GO:0003755">
    <property type="term" value="F:peptidyl-prolyl cis-trans isomerase activity"/>
    <property type="evidence" value="ECO:0007669"/>
    <property type="project" value="UniProtKB-KW"/>
</dbReference>
<reference evidence="9 10" key="1">
    <citation type="submission" date="2016-11" db="EMBL/GenBank/DDBJ databases">
        <authorList>
            <person name="Jaros S."/>
            <person name="Januszkiewicz K."/>
            <person name="Wedrychowicz H."/>
        </authorList>
    </citation>
    <scope>NUCLEOTIDE SEQUENCE [LARGE SCALE GENOMIC DNA]</scope>
    <source>
        <strain evidence="9 10">DSM 9705</strain>
    </source>
</reference>
<dbReference type="AlphaFoldDB" id="A0A1M5T3V9"/>
<dbReference type="PRINTS" id="PR00153">
    <property type="entry name" value="CSAPPISMRASE"/>
</dbReference>
<dbReference type="InterPro" id="IPR044666">
    <property type="entry name" value="Cyclophilin_A-like"/>
</dbReference>
<comment type="catalytic activity">
    <reaction evidence="1 6">
        <text>[protein]-peptidylproline (omega=180) = [protein]-peptidylproline (omega=0)</text>
        <dbReference type="Rhea" id="RHEA:16237"/>
        <dbReference type="Rhea" id="RHEA-COMP:10747"/>
        <dbReference type="Rhea" id="RHEA-COMP:10748"/>
        <dbReference type="ChEBI" id="CHEBI:83833"/>
        <dbReference type="ChEBI" id="CHEBI:83834"/>
        <dbReference type="EC" id="5.2.1.8"/>
    </reaction>
</comment>
<dbReference type="Pfam" id="PF00254">
    <property type="entry name" value="FKBP_C"/>
    <property type="match status" value="1"/>
</dbReference>
<dbReference type="CDD" id="cd00317">
    <property type="entry name" value="cyclophilin"/>
    <property type="match status" value="1"/>
</dbReference>
<feature type="domain" description="PPIase FKBP-type" evidence="7">
    <location>
        <begin position="259"/>
        <end position="345"/>
    </location>
</feature>
<dbReference type="PANTHER" id="PTHR45625">
    <property type="entry name" value="PEPTIDYL-PROLYL CIS-TRANS ISOMERASE-RELATED"/>
    <property type="match status" value="1"/>
</dbReference>
<dbReference type="PROSITE" id="PS50072">
    <property type="entry name" value="CSA_PPIASE_2"/>
    <property type="match status" value="1"/>
</dbReference>
<evidence type="ECO:0000313" key="9">
    <source>
        <dbReference type="EMBL" id="SHH45415.1"/>
    </source>
</evidence>
<dbReference type="InterPro" id="IPR046357">
    <property type="entry name" value="PPIase_dom_sf"/>
</dbReference>
<dbReference type="PROSITE" id="PS00170">
    <property type="entry name" value="CSA_PPIASE_1"/>
    <property type="match status" value="1"/>
</dbReference>
<evidence type="ECO:0000259" key="7">
    <source>
        <dbReference type="PROSITE" id="PS50059"/>
    </source>
</evidence>
<evidence type="ECO:0000256" key="3">
    <source>
        <dbReference type="ARBA" id="ARBA00013194"/>
    </source>
</evidence>
<evidence type="ECO:0000259" key="8">
    <source>
        <dbReference type="PROSITE" id="PS50072"/>
    </source>
</evidence>
<dbReference type="EMBL" id="FQXS01000002">
    <property type="protein sequence ID" value="SHH45415.1"/>
    <property type="molecule type" value="Genomic_DNA"/>
</dbReference>
<dbReference type="STRING" id="1121409.SAMN02745124_00587"/>
<dbReference type="Proteomes" id="UP000184139">
    <property type="component" value="Unassembled WGS sequence"/>
</dbReference>
<keyword evidence="5 6" id="KW-0413">Isomerase</keyword>
<comment type="similarity">
    <text evidence="2">Belongs to the cyclophilin-type PPIase family.</text>
</comment>
<organism evidence="9 10">
    <name type="scientific">Desulfofustis glycolicus DSM 9705</name>
    <dbReference type="NCBI Taxonomy" id="1121409"/>
    <lineage>
        <taxon>Bacteria</taxon>
        <taxon>Pseudomonadati</taxon>
        <taxon>Thermodesulfobacteriota</taxon>
        <taxon>Desulfobulbia</taxon>
        <taxon>Desulfobulbales</taxon>
        <taxon>Desulfocapsaceae</taxon>
        <taxon>Desulfofustis</taxon>
    </lineage>
</organism>
<dbReference type="InterPro" id="IPR002130">
    <property type="entry name" value="Cyclophilin-type_PPIase_dom"/>
</dbReference>
<evidence type="ECO:0000313" key="10">
    <source>
        <dbReference type="Proteomes" id="UP000184139"/>
    </source>
</evidence>
<keyword evidence="4 6" id="KW-0697">Rotamase</keyword>
<evidence type="ECO:0000256" key="6">
    <source>
        <dbReference type="PROSITE-ProRule" id="PRU00277"/>
    </source>
</evidence>
<dbReference type="InterPro" id="IPR020892">
    <property type="entry name" value="Cyclophilin-type_PPIase_CS"/>
</dbReference>
<evidence type="ECO:0000256" key="5">
    <source>
        <dbReference type="ARBA" id="ARBA00023235"/>
    </source>
</evidence>
<dbReference type="Gene3D" id="2.40.100.10">
    <property type="entry name" value="Cyclophilin-like"/>
    <property type="match status" value="1"/>
</dbReference>
<dbReference type="OrthoDB" id="9807797at2"/>
<protein>
    <recommendedName>
        <fullName evidence="3 6">peptidylprolyl isomerase</fullName>
        <ecNumber evidence="3 6">5.2.1.8</ecNumber>
    </recommendedName>
</protein>
<dbReference type="InterPro" id="IPR029000">
    <property type="entry name" value="Cyclophilin-like_dom_sf"/>
</dbReference>
<keyword evidence="10" id="KW-1185">Reference proteome</keyword>
<dbReference type="EC" id="5.2.1.8" evidence="3 6"/>
<accession>A0A1M5T3V9</accession>
<evidence type="ECO:0000256" key="4">
    <source>
        <dbReference type="ARBA" id="ARBA00023110"/>
    </source>
</evidence>
<dbReference type="SUPFAM" id="SSF50891">
    <property type="entry name" value="Cyclophilin-like"/>
    <property type="match status" value="1"/>
</dbReference>
<dbReference type="PROSITE" id="PS50059">
    <property type="entry name" value="FKBP_PPIASE"/>
    <property type="match status" value="1"/>
</dbReference>
<evidence type="ECO:0000256" key="2">
    <source>
        <dbReference type="ARBA" id="ARBA00007365"/>
    </source>
</evidence>
<sequence>MNRSTGMITILITMLCCFINGAVSPVEAKMKNGLYAKIFTDKGEILLSLEFEKTPLTVANFVGLAEGTKELGGGTGSGRTRFYDGLTFHRVIPDFMIQGGCPLGTGTGGPGYTFPDEIDPSLRHDQPGILSMANAGPGTNGSQFFITHVPTPWLDGKHTVFGRVVSGQQVVDDIRQGDTITAVEIIRVGDKAEAFQADQAAFDNLLQNLAKRQQEKELTALEAQQELIDSQFADAVTTPSGLKYLVVEEGVGESTPPQGTTVTAHYAGRLLDGTPFDSSYDRGQPIRFPVGAGRVIKGWDEAFLTMKKGEKRTLIIPPQLAYGSAGRGPIPPNAVLVFDVELVDF</sequence>